<dbReference type="PROSITE" id="PS51819">
    <property type="entry name" value="VOC"/>
    <property type="match status" value="1"/>
</dbReference>
<evidence type="ECO:0000259" key="2">
    <source>
        <dbReference type="PROSITE" id="PS51819"/>
    </source>
</evidence>
<dbReference type="PROSITE" id="PS00934">
    <property type="entry name" value="GLYOXALASE_I_1"/>
    <property type="match status" value="1"/>
</dbReference>
<dbReference type="EMBL" id="CP013862">
    <property type="protein sequence ID" value="ALX49304.1"/>
    <property type="molecule type" value="Genomic_DNA"/>
</dbReference>
<name>A0A0U4DVA4_9BACI</name>
<dbReference type="CDD" id="cd07255">
    <property type="entry name" value="VOC_BsCatE_like_N"/>
    <property type="match status" value="1"/>
</dbReference>
<dbReference type="InterPro" id="IPR004360">
    <property type="entry name" value="Glyas_Fos-R_dOase_dom"/>
</dbReference>
<dbReference type="KEGG" id="lao:AOX59_12310"/>
<feature type="domain" description="VOC" evidence="2">
    <location>
        <begin position="21"/>
        <end position="137"/>
    </location>
</feature>
<gene>
    <name evidence="3" type="ORF">AOX59_12310</name>
</gene>
<dbReference type="InterPro" id="IPR037523">
    <property type="entry name" value="VOC_core"/>
</dbReference>
<dbReference type="CDD" id="cd16359">
    <property type="entry name" value="VOC_BsCatE_like_C"/>
    <property type="match status" value="1"/>
</dbReference>
<dbReference type="PANTHER" id="PTHR43279">
    <property type="entry name" value="CATECHOL-2,3-DIOXYGENASE"/>
    <property type="match status" value="1"/>
</dbReference>
<dbReference type="SUPFAM" id="SSF54593">
    <property type="entry name" value="Glyoxalase/Bleomycin resistance protein/Dihydroxybiphenyl dioxygenase"/>
    <property type="match status" value="2"/>
</dbReference>
<evidence type="ECO:0000313" key="4">
    <source>
        <dbReference type="Proteomes" id="UP000050331"/>
    </source>
</evidence>
<dbReference type="GO" id="GO:0004462">
    <property type="term" value="F:lactoylglutathione lyase activity"/>
    <property type="evidence" value="ECO:0007669"/>
    <property type="project" value="InterPro"/>
</dbReference>
<protein>
    <submittedName>
        <fullName evidence="3">Glyoxalase</fullName>
    </submittedName>
</protein>
<evidence type="ECO:0000256" key="1">
    <source>
        <dbReference type="ARBA" id="ARBA00022723"/>
    </source>
</evidence>
<sequence length="293" mass="32376">MIRLEGLCKLENKFFEKPATYVGEVNINVTDLESSLSFYEQVIGFSVLEKTGDKAVLTADGKTPLLTLMQPKDVVPKEGRTTGLFHFAILLPSRADLSSFIKHVARAGARLGASDHLVSEALYLNDPDGNGIEVYHDRPSNEWSWSDGQVAMSTEPLDADSLVAESDKAWNGLPNGTVMGHIHLHVANLKSTKSFYIDGLGFQVVTNYPGALFTSTADYHHHIGLNIWNGENVPAPSENSVGLNWYSLVFPDEQSRGEKVKNLENQGVTVRKEHDAYIVKDPSENEIHMQLAR</sequence>
<dbReference type="PANTHER" id="PTHR43279:SF1">
    <property type="entry name" value="CATECHOL-2,3-DIOXYGENASE"/>
    <property type="match status" value="1"/>
</dbReference>
<keyword evidence="1" id="KW-0479">Metal-binding</keyword>
<dbReference type="Gene3D" id="3.10.180.10">
    <property type="entry name" value="2,3-Dihydroxybiphenyl 1,2-Dioxygenase, domain 1"/>
    <property type="match status" value="2"/>
</dbReference>
<evidence type="ECO:0000313" key="3">
    <source>
        <dbReference type="EMBL" id="ALX49304.1"/>
    </source>
</evidence>
<keyword evidence="4" id="KW-1185">Reference proteome</keyword>
<organism evidence="3 4">
    <name type="scientific">Lentibacillus amyloliquefaciens</name>
    <dbReference type="NCBI Taxonomy" id="1472767"/>
    <lineage>
        <taxon>Bacteria</taxon>
        <taxon>Bacillati</taxon>
        <taxon>Bacillota</taxon>
        <taxon>Bacilli</taxon>
        <taxon>Bacillales</taxon>
        <taxon>Bacillaceae</taxon>
        <taxon>Lentibacillus</taxon>
    </lineage>
</organism>
<dbReference type="GO" id="GO:0046872">
    <property type="term" value="F:metal ion binding"/>
    <property type="evidence" value="ECO:0007669"/>
    <property type="project" value="UniProtKB-KW"/>
</dbReference>
<dbReference type="STRING" id="1472767.AOX59_12310"/>
<dbReference type="InterPro" id="IPR029068">
    <property type="entry name" value="Glyas_Bleomycin-R_OHBP_Dase"/>
</dbReference>
<dbReference type="AlphaFoldDB" id="A0A0U4DVA4"/>
<dbReference type="Proteomes" id="UP000050331">
    <property type="component" value="Chromosome"/>
</dbReference>
<proteinExistence type="predicted"/>
<accession>A0A0U4DVA4</accession>
<dbReference type="InterPro" id="IPR018146">
    <property type="entry name" value="Glyoxalase_1_CS"/>
</dbReference>
<dbReference type="Pfam" id="PF00903">
    <property type="entry name" value="Glyoxalase"/>
    <property type="match status" value="2"/>
</dbReference>
<reference evidence="3 4" key="1">
    <citation type="submission" date="2016-01" db="EMBL/GenBank/DDBJ databases">
        <title>Complete genome sequence of strain Lentibacillus amyloliquefaciens LAM0015T isolated from saline sediment.</title>
        <authorList>
            <person name="Wang J.-L."/>
            <person name="He M.-X."/>
        </authorList>
    </citation>
    <scope>NUCLEOTIDE SEQUENCE [LARGE SCALE GENOMIC DNA]</scope>
    <source>
        <strain evidence="3 4">LAM0015</strain>
    </source>
</reference>